<dbReference type="GO" id="GO:0003824">
    <property type="term" value="F:catalytic activity"/>
    <property type="evidence" value="ECO:0007669"/>
    <property type="project" value="InterPro"/>
</dbReference>
<evidence type="ECO:0000313" key="3">
    <source>
        <dbReference type="Proteomes" id="UP000596742"/>
    </source>
</evidence>
<name>A0A8B6FRH8_MYTGA</name>
<gene>
    <name evidence="2" type="ORF">MGAL_10B060600</name>
</gene>
<protein>
    <recommendedName>
        <fullName evidence="1">Endonuclease/exonuclease/phosphatase domain-containing protein</fullName>
    </recommendedName>
</protein>
<comment type="caution">
    <text evidence="2">The sequence shown here is derived from an EMBL/GenBank/DDBJ whole genome shotgun (WGS) entry which is preliminary data.</text>
</comment>
<dbReference type="OrthoDB" id="6086353at2759"/>
<proteinExistence type="predicted"/>
<dbReference type="AlphaFoldDB" id="A0A8B6FRH8"/>
<feature type="domain" description="Endonuclease/exonuclease/phosphatase" evidence="1">
    <location>
        <begin position="28"/>
        <end position="150"/>
    </location>
</feature>
<organism evidence="2 3">
    <name type="scientific">Mytilus galloprovincialis</name>
    <name type="common">Mediterranean mussel</name>
    <dbReference type="NCBI Taxonomy" id="29158"/>
    <lineage>
        <taxon>Eukaryota</taxon>
        <taxon>Metazoa</taxon>
        <taxon>Spiralia</taxon>
        <taxon>Lophotrochozoa</taxon>
        <taxon>Mollusca</taxon>
        <taxon>Bivalvia</taxon>
        <taxon>Autobranchia</taxon>
        <taxon>Pteriomorphia</taxon>
        <taxon>Mytilida</taxon>
        <taxon>Mytiloidea</taxon>
        <taxon>Mytilidae</taxon>
        <taxon>Mytilinae</taxon>
        <taxon>Mytilus</taxon>
    </lineage>
</organism>
<dbReference type="InterPro" id="IPR036691">
    <property type="entry name" value="Endo/exonu/phosph_ase_sf"/>
</dbReference>
<sequence>MMLTIQKLEDGNERIKAIEIKTINKATCLVNVYMPTKKSNSDVDYQAHLDILQAITGEYEETHTIVFCGDVNGTLMKKRNNSHDKKLAKFIKTNKLNVHQEMITNSTPTFYHNDGKSTSQLDCLFSNNDVINTAIEMQQAPINKSSHLPVIANLTKRLKTGVKKERKATQLTNFYGKKLTKKEYRNVLNQMIATCN</sequence>
<evidence type="ECO:0000313" key="2">
    <source>
        <dbReference type="EMBL" id="VDI54217.1"/>
    </source>
</evidence>
<evidence type="ECO:0000259" key="1">
    <source>
        <dbReference type="Pfam" id="PF14529"/>
    </source>
</evidence>
<dbReference type="Pfam" id="PF14529">
    <property type="entry name" value="Exo_endo_phos_2"/>
    <property type="match status" value="1"/>
</dbReference>
<reference evidence="2" key="1">
    <citation type="submission" date="2018-11" db="EMBL/GenBank/DDBJ databases">
        <authorList>
            <person name="Alioto T."/>
            <person name="Alioto T."/>
        </authorList>
    </citation>
    <scope>NUCLEOTIDE SEQUENCE</scope>
</reference>
<dbReference type="EMBL" id="UYJE01007377">
    <property type="protein sequence ID" value="VDI54217.1"/>
    <property type="molecule type" value="Genomic_DNA"/>
</dbReference>
<keyword evidence="3" id="KW-1185">Reference proteome</keyword>
<dbReference type="Gene3D" id="3.60.10.10">
    <property type="entry name" value="Endonuclease/exonuclease/phosphatase"/>
    <property type="match status" value="1"/>
</dbReference>
<dbReference type="InterPro" id="IPR005135">
    <property type="entry name" value="Endo/exonuclease/phosphatase"/>
</dbReference>
<dbReference type="Proteomes" id="UP000596742">
    <property type="component" value="Unassembled WGS sequence"/>
</dbReference>
<accession>A0A8B6FRH8</accession>
<dbReference type="SUPFAM" id="SSF56219">
    <property type="entry name" value="DNase I-like"/>
    <property type="match status" value="1"/>
</dbReference>